<organism evidence="2 3">
    <name type="scientific">Vanrija pseudolonga</name>
    <dbReference type="NCBI Taxonomy" id="143232"/>
    <lineage>
        <taxon>Eukaryota</taxon>
        <taxon>Fungi</taxon>
        <taxon>Dikarya</taxon>
        <taxon>Basidiomycota</taxon>
        <taxon>Agaricomycotina</taxon>
        <taxon>Tremellomycetes</taxon>
        <taxon>Trichosporonales</taxon>
        <taxon>Trichosporonaceae</taxon>
        <taxon>Vanrija</taxon>
    </lineage>
</organism>
<dbReference type="RefSeq" id="XP_062627670.1">
    <property type="nucleotide sequence ID" value="XM_062771686.1"/>
</dbReference>
<dbReference type="Gene3D" id="1.20.1280.50">
    <property type="match status" value="1"/>
</dbReference>
<evidence type="ECO:0000313" key="3">
    <source>
        <dbReference type="Proteomes" id="UP000827549"/>
    </source>
</evidence>
<dbReference type="InterPro" id="IPR001810">
    <property type="entry name" value="F-box_dom"/>
</dbReference>
<dbReference type="Proteomes" id="UP000827549">
    <property type="component" value="Chromosome 3"/>
</dbReference>
<reference evidence="2" key="1">
    <citation type="submission" date="2023-10" db="EMBL/GenBank/DDBJ databases">
        <authorList>
            <person name="Noh H."/>
        </authorList>
    </citation>
    <scope>NUCLEOTIDE SEQUENCE</scope>
    <source>
        <strain evidence="2">DUCC4014</strain>
    </source>
</reference>
<feature type="domain" description="F-box" evidence="1">
    <location>
        <begin position="14"/>
        <end position="61"/>
    </location>
</feature>
<dbReference type="Pfam" id="PF12937">
    <property type="entry name" value="F-box-like"/>
    <property type="match status" value="1"/>
</dbReference>
<evidence type="ECO:0000313" key="2">
    <source>
        <dbReference type="EMBL" id="WOO81638.1"/>
    </source>
</evidence>
<accession>A0AAF0YDR2</accession>
<gene>
    <name evidence="2" type="ORF">LOC62_03G005161</name>
</gene>
<protein>
    <recommendedName>
        <fullName evidence="1">F-box domain-containing protein</fullName>
    </recommendedName>
</protein>
<dbReference type="GeneID" id="87808391"/>
<evidence type="ECO:0000259" key="1">
    <source>
        <dbReference type="PROSITE" id="PS50181"/>
    </source>
</evidence>
<keyword evidence="3" id="KW-1185">Reference proteome</keyword>
<dbReference type="AlphaFoldDB" id="A0AAF0YDR2"/>
<dbReference type="EMBL" id="CP086716">
    <property type="protein sequence ID" value="WOO81638.1"/>
    <property type="molecule type" value="Genomic_DNA"/>
</dbReference>
<proteinExistence type="predicted"/>
<dbReference type="SUPFAM" id="SSF81383">
    <property type="entry name" value="F-box domain"/>
    <property type="match status" value="1"/>
</dbReference>
<dbReference type="CDD" id="cd09917">
    <property type="entry name" value="F-box_SF"/>
    <property type="match status" value="1"/>
</dbReference>
<name>A0AAF0YDR2_9TREE</name>
<dbReference type="PROSITE" id="PS50181">
    <property type="entry name" value="FBOX"/>
    <property type="match status" value="1"/>
</dbReference>
<dbReference type="InterPro" id="IPR036047">
    <property type="entry name" value="F-box-like_dom_sf"/>
</dbReference>
<sequence length="401" mass="43973">MLQALTMSTHQETRTSLSALPADVVLVLAAHLSAEDLVSANQVCSTWRAALASSSAPWRQARARARIDAWDRGLGAREQVTGKSASLTSFGAGRLQLELVPVYTIPKRTLGRNAVVPLGTEEGTRGAVVSEVAPRRGMQMRTAPDWEPHEIKEEPDDWPECDGLIPLLTPHVLAYTQNSETTIFRRHQDTEVCIKYIASAAVLAYRVCPGQGAEYLDLPGLVAGEAFNKVQEWSDDPARGVCFNGTDLVVIDGDHKLSILRDYPSVFQWVARGLERFESGSHYFVLQEMQRDFVLRANTIALRFDMRIIAVKAHGPRFAVLVDGGVFVLDSRKLPALPFGKAGPRKPSPSLRILALPGPSIPAPDDDDDDDDSVIKLGLDERAVYVYDTKSCTMTVHAFGD</sequence>